<name>A0AAD6TB46_9AGAR</name>
<accession>A0AAD6TB46</accession>
<feature type="compositionally biased region" description="Pro residues" evidence="1">
    <location>
        <begin position="181"/>
        <end position="190"/>
    </location>
</feature>
<dbReference type="EMBL" id="JARJCM010000011">
    <property type="protein sequence ID" value="KAJ7042869.1"/>
    <property type="molecule type" value="Genomic_DNA"/>
</dbReference>
<sequence length="190" mass="20231">MSTIQVNGFVAPSAFFRPALRTTLSASFYHSLRISHPTRQLVTSIIPGYGQFSVLMECEVDPAADHDVTLGLEWAAHIRDFVLGLGFRIDDKFDAWLFLSDSHHPLGFGPSLGSSSSASSSGVLPTVHSTPIPTLVESPSRPVMSGTPSGTATFASIPTLVDPSRSVMSATPSGSNHARIPTPPPLNYEL</sequence>
<feature type="region of interest" description="Disordered" evidence="1">
    <location>
        <begin position="165"/>
        <end position="190"/>
    </location>
</feature>
<organism evidence="2 3">
    <name type="scientific">Mycena alexandri</name>
    <dbReference type="NCBI Taxonomy" id="1745969"/>
    <lineage>
        <taxon>Eukaryota</taxon>
        <taxon>Fungi</taxon>
        <taxon>Dikarya</taxon>
        <taxon>Basidiomycota</taxon>
        <taxon>Agaricomycotina</taxon>
        <taxon>Agaricomycetes</taxon>
        <taxon>Agaricomycetidae</taxon>
        <taxon>Agaricales</taxon>
        <taxon>Marasmiineae</taxon>
        <taxon>Mycenaceae</taxon>
        <taxon>Mycena</taxon>
    </lineage>
</organism>
<gene>
    <name evidence="2" type="ORF">C8F04DRAFT_1390272</name>
</gene>
<dbReference type="AlphaFoldDB" id="A0AAD6TB46"/>
<proteinExistence type="predicted"/>
<evidence type="ECO:0000313" key="3">
    <source>
        <dbReference type="Proteomes" id="UP001218188"/>
    </source>
</evidence>
<keyword evidence="3" id="KW-1185">Reference proteome</keyword>
<comment type="caution">
    <text evidence="2">The sequence shown here is derived from an EMBL/GenBank/DDBJ whole genome shotgun (WGS) entry which is preliminary data.</text>
</comment>
<feature type="compositionally biased region" description="Polar residues" evidence="1">
    <location>
        <begin position="166"/>
        <end position="176"/>
    </location>
</feature>
<reference evidence="2" key="1">
    <citation type="submission" date="2023-03" db="EMBL/GenBank/DDBJ databases">
        <title>Massive genome expansion in bonnet fungi (Mycena s.s.) driven by repeated elements and novel gene families across ecological guilds.</title>
        <authorList>
            <consortium name="Lawrence Berkeley National Laboratory"/>
            <person name="Harder C.B."/>
            <person name="Miyauchi S."/>
            <person name="Viragh M."/>
            <person name="Kuo A."/>
            <person name="Thoen E."/>
            <person name="Andreopoulos B."/>
            <person name="Lu D."/>
            <person name="Skrede I."/>
            <person name="Drula E."/>
            <person name="Henrissat B."/>
            <person name="Morin E."/>
            <person name="Kohler A."/>
            <person name="Barry K."/>
            <person name="LaButti K."/>
            <person name="Morin E."/>
            <person name="Salamov A."/>
            <person name="Lipzen A."/>
            <person name="Mereny Z."/>
            <person name="Hegedus B."/>
            <person name="Baldrian P."/>
            <person name="Stursova M."/>
            <person name="Weitz H."/>
            <person name="Taylor A."/>
            <person name="Grigoriev I.V."/>
            <person name="Nagy L.G."/>
            <person name="Martin F."/>
            <person name="Kauserud H."/>
        </authorList>
    </citation>
    <scope>NUCLEOTIDE SEQUENCE</scope>
    <source>
        <strain evidence="2">CBHHK200</strain>
    </source>
</reference>
<protein>
    <submittedName>
        <fullName evidence="2">Uncharacterized protein</fullName>
    </submittedName>
</protein>
<evidence type="ECO:0000256" key="1">
    <source>
        <dbReference type="SAM" id="MobiDB-lite"/>
    </source>
</evidence>
<dbReference type="Proteomes" id="UP001218188">
    <property type="component" value="Unassembled WGS sequence"/>
</dbReference>
<feature type="region of interest" description="Disordered" evidence="1">
    <location>
        <begin position="119"/>
        <end position="149"/>
    </location>
</feature>
<evidence type="ECO:0000313" key="2">
    <source>
        <dbReference type="EMBL" id="KAJ7042869.1"/>
    </source>
</evidence>